<dbReference type="Gene3D" id="1.10.1670.10">
    <property type="entry name" value="Helix-hairpin-Helix base-excision DNA repair enzymes (C-terminal)"/>
    <property type="match status" value="1"/>
</dbReference>
<dbReference type="Pfam" id="PF00730">
    <property type="entry name" value="HhH-GPD"/>
    <property type="match status" value="1"/>
</dbReference>
<sequence>MRLPLVHLSVLGTEGGCMWHRLGAARAELRLHATLANGQAFTWSRVGSDAKSPWVGVVGGRVIVLKEEDSHVEFCCPSAPEESPDALREALTAYFQLETPLVELYERWRSADERTCAVLNALPGLRILRQEPVECLFSFICSSNNNIGRITGILARLRAAYGTRIPIRDASIFGAASGDGADVPSFFAFPTIERLAQVPEAELRELGLGYRARFIRETASLLLERGGADWLVEQRGRPREDVQAALVELSGVGRKVADCVALFSLDQPATIPVDVHVWQIACRDYDPSLHEAKSLTPAVYGRVGDLFRARFGAHAGWAHSVLFAAELPVFRALLPDVLQERMVAFRLVEREKSAQKKEEQRQRAVHKALGDATRSPAAADAQPSGRAASPTTPDEAAVVALRAPASSRSRTRPAARPAPGGEADGARPHAARKRARRGLVLEGSAFENDS</sequence>
<dbReference type="EC" id="4.2.99.18" evidence="3"/>
<dbReference type="Gene3D" id="3.30.310.40">
    <property type="match status" value="1"/>
</dbReference>
<evidence type="ECO:0000256" key="10">
    <source>
        <dbReference type="ARBA" id="ARBA00023295"/>
    </source>
</evidence>
<keyword evidence="4" id="KW-0227">DNA damage</keyword>
<dbReference type="SMART" id="SM00478">
    <property type="entry name" value="ENDO3c"/>
    <property type="match status" value="1"/>
</dbReference>
<reference evidence="14" key="1">
    <citation type="submission" date="2021-05" db="EMBL/GenBank/DDBJ databases">
        <title>The genome of the haptophyte Pavlova lutheri (Diacronema luteri, Pavlovales) - a model for lipid biosynthesis in eukaryotic algae.</title>
        <authorList>
            <person name="Hulatt C.J."/>
            <person name="Posewitz M.C."/>
        </authorList>
    </citation>
    <scope>NUCLEOTIDE SEQUENCE</scope>
    <source>
        <strain evidence="14">NIVA-4/92</strain>
    </source>
</reference>
<comment type="subcellular location">
    <subcellularLocation>
        <location evidence="1">Nucleus</location>
    </subcellularLocation>
</comment>
<dbReference type="InterPro" id="IPR012904">
    <property type="entry name" value="OGG_N"/>
</dbReference>
<protein>
    <recommendedName>
        <fullName evidence="3">DNA-(apurinic or apyrimidinic site) lyase</fullName>
        <ecNumber evidence="3">4.2.99.18</ecNumber>
    </recommendedName>
</protein>
<evidence type="ECO:0000259" key="13">
    <source>
        <dbReference type="SMART" id="SM00478"/>
    </source>
</evidence>
<dbReference type="OrthoDB" id="238681at2759"/>
<feature type="domain" description="HhH-GPD" evidence="13">
    <location>
        <begin position="141"/>
        <end position="309"/>
    </location>
</feature>
<dbReference type="SUPFAM" id="SSF55945">
    <property type="entry name" value="TATA-box binding protein-like"/>
    <property type="match status" value="1"/>
</dbReference>
<evidence type="ECO:0000256" key="8">
    <source>
        <dbReference type="ARBA" id="ARBA00023242"/>
    </source>
</evidence>
<dbReference type="InterPro" id="IPR052054">
    <property type="entry name" value="Oxidative_DNA_repair_enzyme"/>
</dbReference>
<feature type="compositionally biased region" description="Basic and acidic residues" evidence="12">
    <location>
        <begin position="350"/>
        <end position="362"/>
    </location>
</feature>
<evidence type="ECO:0000256" key="6">
    <source>
        <dbReference type="ARBA" id="ARBA00023204"/>
    </source>
</evidence>
<feature type="region of interest" description="Disordered" evidence="12">
    <location>
        <begin position="350"/>
        <end position="450"/>
    </location>
</feature>
<evidence type="ECO:0000256" key="2">
    <source>
        <dbReference type="ARBA" id="ARBA00010679"/>
    </source>
</evidence>
<dbReference type="GO" id="GO:0006285">
    <property type="term" value="P:base-excision repair, AP site formation"/>
    <property type="evidence" value="ECO:0007669"/>
    <property type="project" value="TreeGrafter"/>
</dbReference>
<evidence type="ECO:0000256" key="11">
    <source>
        <dbReference type="ARBA" id="ARBA00044632"/>
    </source>
</evidence>
<proteinExistence type="inferred from homology"/>
<dbReference type="SUPFAM" id="SSF48150">
    <property type="entry name" value="DNA-glycosylase"/>
    <property type="match status" value="1"/>
</dbReference>
<dbReference type="InterPro" id="IPR023170">
    <property type="entry name" value="HhH_base_excis_C"/>
</dbReference>
<keyword evidence="8" id="KW-0539">Nucleus</keyword>
<dbReference type="Proteomes" id="UP000751190">
    <property type="component" value="Unassembled WGS sequence"/>
</dbReference>
<dbReference type="GO" id="GO:0003684">
    <property type="term" value="F:damaged DNA binding"/>
    <property type="evidence" value="ECO:0007669"/>
    <property type="project" value="InterPro"/>
</dbReference>
<evidence type="ECO:0000256" key="4">
    <source>
        <dbReference type="ARBA" id="ARBA00022763"/>
    </source>
</evidence>
<keyword evidence="5" id="KW-0378">Hydrolase</keyword>
<dbReference type="FunFam" id="1.10.1670.10:FF:000005">
    <property type="entry name" value="N-glycosylase/DNA lyase OGG1"/>
    <property type="match status" value="1"/>
</dbReference>
<dbReference type="AlphaFoldDB" id="A0A8J5XJ63"/>
<evidence type="ECO:0000313" key="14">
    <source>
        <dbReference type="EMBL" id="KAG8464355.1"/>
    </source>
</evidence>
<dbReference type="GO" id="GO:0034039">
    <property type="term" value="F:8-oxo-7,8-dihydroguanine DNA N-glycosylase activity"/>
    <property type="evidence" value="ECO:0007669"/>
    <property type="project" value="TreeGrafter"/>
</dbReference>
<keyword evidence="7" id="KW-0456">Lyase</keyword>
<dbReference type="PANTHER" id="PTHR10242:SF2">
    <property type="entry name" value="N-GLYCOSYLASE_DNA LYASE"/>
    <property type="match status" value="1"/>
</dbReference>
<dbReference type="Gene3D" id="1.10.340.30">
    <property type="entry name" value="Hypothetical protein, domain 2"/>
    <property type="match status" value="1"/>
</dbReference>
<keyword evidence="15" id="KW-1185">Reference proteome</keyword>
<dbReference type="GO" id="GO:0006289">
    <property type="term" value="P:nucleotide-excision repair"/>
    <property type="evidence" value="ECO:0007669"/>
    <property type="project" value="InterPro"/>
</dbReference>
<dbReference type="Pfam" id="PF07934">
    <property type="entry name" value="OGG_N"/>
    <property type="match status" value="1"/>
</dbReference>
<evidence type="ECO:0000313" key="15">
    <source>
        <dbReference type="Proteomes" id="UP000751190"/>
    </source>
</evidence>
<keyword evidence="10" id="KW-0326">Glycosidase</keyword>
<dbReference type="InterPro" id="IPR011257">
    <property type="entry name" value="DNA_glycosylase"/>
</dbReference>
<dbReference type="GO" id="GO:0140078">
    <property type="term" value="F:class I DNA-(apurinic or apyrimidinic site) endonuclease activity"/>
    <property type="evidence" value="ECO:0007669"/>
    <property type="project" value="UniProtKB-EC"/>
</dbReference>
<accession>A0A8J5XJ63</accession>
<evidence type="ECO:0000256" key="5">
    <source>
        <dbReference type="ARBA" id="ARBA00022801"/>
    </source>
</evidence>
<dbReference type="PANTHER" id="PTHR10242">
    <property type="entry name" value="8-OXOGUANINE DNA GLYCOSYLASE"/>
    <property type="match status" value="1"/>
</dbReference>
<dbReference type="GO" id="GO:0005634">
    <property type="term" value="C:nucleus"/>
    <property type="evidence" value="ECO:0007669"/>
    <property type="project" value="UniProtKB-SubCell"/>
</dbReference>
<comment type="similarity">
    <text evidence="2">Belongs to the type-1 OGG1 family.</text>
</comment>
<evidence type="ECO:0000256" key="9">
    <source>
        <dbReference type="ARBA" id="ARBA00023268"/>
    </source>
</evidence>
<evidence type="ECO:0000256" key="3">
    <source>
        <dbReference type="ARBA" id="ARBA00012720"/>
    </source>
</evidence>
<dbReference type="OMA" id="GYAQEYL"/>
<dbReference type="InterPro" id="IPR003265">
    <property type="entry name" value="HhH-GPD_domain"/>
</dbReference>
<keyword evidence="9" id="KW-0511">Multifunctional enzyme</keyword>
<evidence type="ECO:0000256" key="12">
    <source>
        <dbReference type="SAM" id="MobiDB-lite"/>
    </source>
</evidence>
<feature type="compositionally biased region" description="Low complexity" evidence="12">
    <location>
        <begin position="396"/>
        <end position="421"/>
    </location>
</feature>
<gene>
    <name evidence="14" type="ORF">KFE25_003418</name>
</gene>
<comment type="catalytic activity">
    <reaction evidence="11">
        <text>2'-deoxyribonucleotide-(2'-deoxyribose 5'-phosphate)-2'-deoxyribonucleotide-DNA = a 3'-end 2'-deoxyribonucleotide-(2,3-dehydro-2,3-deoxyribose 5'-phosphate)-DNA + a 5'-end 5'-phospho-2'-deoxyribonucleoside-DNA + H(+)</text>
        <dbReference type="Rhea" id="RHEA:66592"/>
        <dbReference type="Rhea" id="RHEA-COMP:13180"/>
        <dbReference type="Rhea" id="RHEA-COMP:16897"/>
        <dbReference type="Rhea" id="RHEA-COMP:17067"/>
        <dbReference type="ChEBI" id="CHEBI:15378"/>
        <dbReference type="ChEBI" id="CHEBI:136412"/>
        <dbReference type="ChEBI" id="CHEBI:157695"/>
        <dbReference type="ChEBI" id="CHEBI:167181"/>
        <dbReference type="EC" id="4.2.99.18"/>
    </reaction>
</comment>
<dbReference type="CDD" id="cd00056">
    <property type="entry name" value="ENDO3c"/>
    <property type="match status" value="1"/>
</dbReference>
<organism evidence="14 15">
    <name type="scientific">Diacronema lutheri</name>
    <name type="common">Unicellular marine alga</name>
    <name type="synonym">Monochrysis lutheri</name>
    <dbReference type="NCBI Taxonomy" id="2081491"/>
    <lineage>
        <taxon>Eukaryota</taxon>
        <taxon>Haptista</taxon>
        <taxon>Haptophyta</taxon>
        <taxon>Pavlovophyceae</taxon>
        <taxon>Pavlovales</taxon>
        <taxon>Pavlovaceae</taxon>
        <taxon>Diacronema</taxon>
    </lineage>
</organism>
<dbReference type="EMBL" id="JAGTXO010000013">
    <property type="protein sequence ID" value="KAG8464355.1"/>
    <property type="molecule type" value="Genomic_DNA"/>
</dbReference>
<evidence type="ECO:0000256" key="7">
    <source>
        <dbReference type="ARBA" id="ARBA00023239"/>
    </source>
</evidence>
<comment type="caution">
    <text evidence="14">The sequence shown here is derived from an EMBL/GenBank/DDBJ whole genome shotgun (WGS) entry which is preliminary data.</text>
</comment>
<name>A0A8J5XJ63_DIALT</name>
<evidence type="ECO:0000256" key="1">
    <source>
        <dbReference type="ARBA" id="ARBA00004123"/>
    </source>
</evidence>
<keyword evidence="6" id="KW-0234">DNA repair</keyword>